<dbReference type="STRING" id="325777.GW15_0211345"/>
<dbReference type="InterPro" id="IPR001509">
    <property type="entry name" value="Epimerase_deHydtase"/>
</dbReference>
<comment type="caution">
    <text evidence="1">The sequence shown here is derived from an EMBL/GenBank/DDBJ whole genome shotgun (WGS) entry which is preliminary data.</text>
</comment>
<dbReference type="HOGENOM" id="CLU_007383_6_1_6"/>
<dbReference type="RefSeq" id="WP_042822855.1">
    <property type="nucleotide sequence ID" value="NZ_CP053649.1"/>
</dbReference>
<sequence>MSLRLLVTGASGFVGGAFLRRFQEQPGVELRGIGRRASDLPNYHRIDLSQAFSLDWQPDVVIHAAALASPWGTRAQFQLHNLKATANVIAFCKRNGCPRLLYVSSSSVFYREAHQYDLDEDSPIGPVFVNTYAQTKYLGETLLDDYPGQKCVLRPRAVFGTGDTVLFPRVIAAARKGALPRFVGQTQPVIGDLIYIDTLCDYLYRAATAPQLQAAYNLTNAHPVDLQHLLLEVLARLQLPLPRREVRIGTALRMASVVEAVYRWLRLRGEPPITRFGVGVFAYSKTFDPRRTLADLGPPSVGLDEGVDAFVRWQAAQWA</sequence>
<organism evidence="1 2">
    <name type="scientific">Xanthomonas axonopodis pv. vasculorum</name>
    <dbReference type="NCBI Taxonomy" id="325777"/>
    <lineage>
        <taxon>Bacteria</taxon>
        <taxon>Pseudomonadati</taxon>
        <taxon>Pseudomonadota</taxon>
        <taxon>Gammaproteobacteria</taxon>
        <taxon>Lysobacterales</taxon>
        <taxon>Lysobacteraceae</taxon>
        <taxon>Xanthomonas</taxon>
    </lineage>
</organism>
<dbReference type="GeneID" id="58003688"/>
<proteinExistence type="predicted"/>
<dbReference type="InterPro" id="IPR036291">
    <property type="entry name" value="NAD(P)-bd_dom_sf"/>
</dbReference>
<dbReference type="Pfam" id="PF01370">
    <property type="entry name" value="Epimerase"/>
    <property type="match status" value="1"/>
</dbReference>
<dbReference type="Gene3D" id="3.40.50.720">
    <property type="entry name" value="NAD(P)-binding Rossmann-like Domain"/>
    <property type="match status" value="1"/>
</dbReference>
<evidence type="ECO:0000313" key="1">
    <source>
        <dbReference type="EMBL" id="KGE51948.1"/>
    </source>
</evidence>
<accession>A0A098PZD0</accession>
<dbReference type="InterPro" id="IPR050177">
    <property type="entry name" value="Lipid_A_modif_metabolic_enz"/>
</dbReference>
<dbReference type="SUPFAM" id="SSF51735">
    <property type="entry name" value="NAD(P)-binding Rossmann-fold domains"/>
    <property type="match status" value="1"/>
</dbReference>
<protein>
    <submittedName>
        <fullName evidence="1">NAD(P)H steroid dehydrogenase</fullName>
    </submittedName>
</protein>
<dbReference type="PANTHER" id="PTHR43245">
    <property type="entry name" value="BIFUNCTIONAL POLYMYXIN RESISTANCE PROTEIN ARNA"/>
    <property type="match status" value="1"/>
</dbReference>
<name>A0A098PZD0_9XANT</name>
<dbReference type="eggNOG" id="COG0451">
    <property type="taxonomic scope" value="Bacteria"/>
</dbReference>
<evidence type="ECO:0000313" key="2">
    <source>
        <dbReference type="Proteomes" id="UP000028012"/>
    </source>
</evidence>
<gene>
    <name evidence="1" type="ORF">GW15_0211345</name>
</gene>
<dbReference type="Proteomes" id="UP000028012">
    <property type="component" value="Unassembled WGS sequence"/>
</dbReference>
<dbReference type="EMBL" id="JPHD02000082">
    <property type="protein sequence ID" value="KGE51948.1"/>
    <property type="molecule type" value="Genomic_DNA"/>
</dbReference>
<reference evidence="1 2" key="1">
    <citation type="submission" date="2014-09" db="EMBL/GenBank/DDBJ databases">
        <title>A draft genome sequence for Xanthomonas axonopodis pv. vasculorum NCPPB 900.</title>
        <authorList>
            <person name="Harrison J."/>
            <person name="Studholme D.J."/>
        </authorList>
    </citation>
    <scope>NUCLEOTIDE SEQUENCE [LARGE SCALE GENOMIC DNA]</scope>
    <source>
        <strain evidence="1 2">NCPPB 900</strain>
    </source>
</reference>
<dbReference type="PANTHER" id="PTHR43245:SF24">
    <property type="entry name" value="DEHYDROGENASE"/>
    <property type="match status" value="1"/>
</dbReference>
<dbReference type="AlphaFoldDB" id="A0A098PZD0"/>